<sequence>MVSSVIVQETISQIVSGLANRHEGKDDSKVNENIETLEMAHIKLEAALEISEKWQITDASLLRWRKKLKRAAEECDDTLQKCKHRILEEEQMEQEVRNSSFSKRIAHATKSFISSAFGHDNHLSRSTVRRFEWFADGASDFLRFVELGCTPHCHMPFNPITKNLFTGKRLQHKIDQGNEGAFFLLWLPFKTAEHGMEATLFFIQKNGNAPENNFYFSIMLQLSESTDIVGIAFKCLQLFTPLYKSKVENIRTKLMQLPTQDFSWVPFIDSHQKEHWDNLHGNVSQWLRPNPSCCKQLDQRGRHCNSNIDMPEISLESIIEVHLQCQVPPYGGKIYLQDSQYLVAGLIFMPHGHGSSDQNLPPADKKSATSMNRGENQHCVLTDITLAQLEEITLPKAVDYFHQNTEALVYQILWKSKQGNAFIQVVKENRKMQSTQRMTQGARTRKIMHRQDQELENQSQVTPHFLIPHFMSLWVSQAPLQLQGSITNWVKKEKENKLAFPPLRLRF</sequence>
<dbReference type="PANTHER" id="PTHR33377:SF99">
    <property type="entry name" value="OSJNBB0004G23.8-LIKE PROTEIN"/>
    <property type="match status" value="1"/>
</dbReference>
<dbReference type="GO" id="GO:0000166">
    <property type="term" value="F:nucleotide binding"/>
    <property type="evidence" value="ECO:0007669"/>
    <property type="project" value="UniProtKB-KW"/>
</dbReference>
<evidence type="ECO:0000256" key="3">
    <source>
        <dbReference type="ARBA" id="ARBA00022737"/>
    </source>
</evidence>
<evidence type="ECO:0000256" key="5">
    <source>
        <dbReference type="ARBA" id="ARBA00022821"/>
    </source>
</evidence>
<dbReference type="PANTHER" id="PTHR33377">
    <property type="entry name" value="OS10G0134700 PROTEIN-RELATED"/>
    <property type="match status" value="1"/>
</dbReference>
<evidence type="ECO:0000259" key="6">
    <source>
        <dbReference type="Pfam" id="PF18052"/>
    </source>
</evidence>
<dbReference type="GO" id="GO:0006952">
    <property type="term" value="P:defense response"/>
    <property type="evidence" value="ECO:0007669"/>
    <property type="project" value="UniProtKB-KW"/>
</dbReference>
<keyword evidence="3" id="KW-0677">Repeat</keyword>
<keyword evidence="8" id="KW-1185">Reference proteome</keyword>
<comment type="similarity">
    <text evidence="1">Belongs to the disease resistance NB-LRR family.</text>
</comment>
<accession>A0AAQ3WHM4</accession>
<dbReference type="Pfam" id="PF08224">
    <property type="entry name" value="DUF1719"/>
    <property type="match status" value="1"/>
</dbReference>
<dbReference type="Pfam" id="PF18052">
    <property type="entry name" value="Rx_N"/>
    <property type="match status" value="1"/>
</dbReference>
<evidence type="ECO:0000313" key="7">
    <source>
        <dbReference type="EMBL" id="WVZ61675.1"/>
    </source>
</evidence>
<dbReference type="AlphaFoldDB" id="A0AAQ3WHM4"/>
<dbReference type="Proteomes" id="UP001341281">
    <property type="component" value="Chromosome 03"/>
</dbReference>
<evidence type="ECO:0000256" key="2">
    <source>
        <dbReference type="ARBA" id="ARBA00022614"/>
    </source>
</evidence>
<dbReference type="InterPro" id="IPR041118">
    <property type="entry name" value="Rx_N"/>
</dbReference>
<dbReference type="InterPro" id="IPR013181">
    <property type="entry name" value="DUF1719"/>
</dbReference>
<dbReference type="EMBL" id="CP144747">
    <property type="protein sequence ID" value="WVZ61675.1"/>
    <property type="molecule type" value="Genomic_DNA"/>
</dbReference>
<organism evidence="7 8">
    <name type="scientific">Paspalum notatum var. saurae</name>
    <dbReference type="NCBI Taxonomy" id="547442"/>
    <lineage>
        <taxon>Eukaryota</taxon>
        <taxon>Viridiplantae</taxon>
        <taxon>Streptophyta</taxon>
        <taxon>Embryophyta</taxon>
        <taxon>Tracheophyta</taxon>
        <taxon>Spermatophyta</taxon>
        <taxon>Magnoliopsida</taxon>
        <taxon>Liliopsida</taxon>
        <taxon>Poales</taxon>
        <taxon>Poaceae</taxon>
        <taxon>PACMAD clade</taxon>
        <taxon>Panicoideae</taxon>
        <taxon>Andropogonodae</taxon>
        <taxon>Paspaleae</taxon>
        <taxon>Paspalinae</taxon>
        <taxon>Paspalum</taxon>
    </lineage>
</organism>
<reference evidence="7 8" key="1">
    <citation type="submission" date="2024-02" db="EMBL/GenBank/DDBJ databases">
        <title>High-quality chromosome-scale genome assembly of Pensacola bahiagrass (Paspalum notatum Flugge var. saurae).</title>
        <authorList>
            <person name="Vega J.M."/>
            <person name="Podio M."/>
            <person name="Orjuela J."/>
            <person name="Siena L.A."/>
            <person name="Pessino S.C."/>
            <person name="Combes M.C."/>
            <person name="Mariac C."/>
            <person name="Albertini E."/>
            <person name="Pupilli F."/>
            <person name="Ortiz J.P.A."/>
            <person name="Leblanc O."/>
        </authorList>
    </citation>
    <scope>NUCLEOTIDE SEQUENCE [LARGE SCALE GENOMIC DNA]</scope>
    <source>
        <strain evidence="7">R1</strain>
        <tissue evidence="7">Leaf</tissue>
    </source>
</reference>
<evidence type="ECO:0000313" key="8">
    <source>
        <dbReference type="Proteomes" id="UP001341281"/>
    </source>
</evidence>
<keyword evidence="2" id="KW-0433">Leucine-rich repeat</keyword>
<proteinExistence type="inferred from homology"/>
<protein>
    <recommendedName>
        <fullName evidence="6">Disease resistance N-terminal domain-containing protein</fullName>
    </recommendedName>
</protein>
<gene>
    <name evidence="7" type="ORF">U9M48_011512</name>
</gene>
<keyword evidence="5" id="KW-0611">Plant defense</keyword>
<keyword evidence="4" id="KW-0547">Nucleotide-binding</keyword>
<name>A0AAQ3WHM4_PASNO</name>
<dbReference type="SMART" id="SM01157">
    <property type="entry name" value="DUF1719"/>
    <property type="match status" value="1"/>
</dbReference>
<feature type="domain" description="Disease resistance N-terminal" evidence="6">
    <location>
        <begin position="18"/>
        <end position="96"/>
    </location>
</feature>
<evidence type="ECO:0000256" key="1">
    <source>
        <dbReference type="ARBA" id="ARBA00008894"/>
    </source>
</evidence>
<evidence type="ECO:0000256" key="4">
    <source>
        <dbReference type="ARBA" id="ARBA00022741"/>
    </source>
</evidence>